<evidence type="ECO:0008006" key="7">
    <source>
        <dbReference type="Google" id="ProtNLM"/>
    </source>
</evidence>
<dbReference type="InterPro" id="IPR050410">
    <property type="entry name" value="CCR4/nocturin_mRNA_transcr"/>
</dbReference>
<dbReference type="PANTHER" id="PTHR12121:SF45">
    <property type="entry name" value="NOCTURNIN"/>
    <property type="match status" value="1"/>
</dbReference>
<dbReference type="PROSITE" id="PS51257">
    <property type="entry name" value="PROKAR_LIPOPROTEIN"/>
    <property type="match status" value="1"/>
</dbReference>
<protein>
    <recommendedName>
        <fullName evidence="7">Nocturnin</fullName>
    </recommendedName>
</protein>
<sequence length="1248" mass="131224">MARLGQLLLLCVLPATECCCAAGATWSSGCTAMPCSWYNSCPSDYGSGSCGGCSIVSDKLTCTCVNVCSPPPPPDTDLSKIFGMRYTVLSYSAAQGKSYCYDIVVGQRVWQNQNVNYASSCNTNAFTGGANFPVWSLGNFDGTWGQHGQSFTGGSYSPGCATSDQQRRATLTTEIVEEGSITAVSATVNEPSACTYEIHLRGTISLFTAPPPPPPTVAAAASPLASASLATSSQPFPASSFDSSTRPLPTATLPFQASAISTSAIAFTAPSQALAPAASTLPASASPFPATTRHTPSVPRLPRSAFSATLSAAPAVLAATLASASRAATARMPPPVATSTVPFAAAAPPITSASLTSSAIPIPAPSTPLAASSVPFIPASFAHVAITVAPAATPFATATIAIAAAAAALASSALALAAFTASSSTSASSAAATTASSVATSCTLSPSFALPTLTFTVSAAFPAACAAAAVSLSTAPPASFSDAIHSSTQSPAFPAAFCTAAFSIPTLFATNGAPSRSTPFAAAAAAAAAPTAAPTATATASSTAATTTRTSSSTQPALPAIRQPSLPPATAKAAATFSSAADAPTSSASSFYTATMPTTRLPATSCSTTAFNTASCKAASLPTPACIASTSCTITLATTSYSASSHNATTFTTTTRATASSSSSVAPAFAATSVTTGAATVGATLASTFTSPSHLSIAHSPFASLASTSASATRTRLSARRGVAEYFEGRRCLLRRWLPRSIGEKQIDHFAVRCGVLVMLHVSVECTTHDVHACVRLVMAAAMDASPPQATRQRAPDVAELRKMHTERCLQLQVKPEFLRDDDLPAPVAPSADAIRVLQWNILADGLADDGFLVQNVCGAESVDMAKEVEAAKGDVAKLQQLHERFSKDEMQQKNLRVLIDWERRWLKMQEIILQNDPSIITLQELDRMSSVQKDMLRLGYVCTYLNQPPPEYHSLEHEQRNTPKYFEDLYRSGIAFAPKSPSNAKKFGQKRDPNADNDGCAVFWKERDFKATRIDFVGLDGKRNESCVRVELERKSDARRFYVICAHLHSGSEPTDELKRLSEICEYTLTPAGAKTGPSLLEWFDQSQREHPTLFCLDANSEPTRGDEETVWRAMHKAGLMSVWDEYFDREGRPLKDVVTVTTNKMRGPLSNQPKKIGEHACGVIDHIYYSGGMEFEAHVASPLEYERSEATRHLLPSLEMPSDHVPVIVDFNLPNRASDRSSLRQSARHCLEGLSRATPLCWSPRR</sequence>
<dbReference type="SUPFAM" id="SSF56219">
    <property type="entry name" value="DNase I-like"/>
    <property type="match status" value="1"/>
</dbReference>
<dbReference type="Gene3D" id="3.60.10.10">
    <property type="entry name" value="Endonuclease/exonuclease/phosphatase"/>
    <property type="match status" value="1"/>
</dbReference>
<name>A0AB34IQ82_PRYPA</name>
<dbReference type="GO" id="GO:0000175">
    <property type="term" value="F:3'-5'-RNA exonuclease activity"/>
    <property type="evidence" value="ECO:0007669"/>
    <property type="project" value="TreeGrafter"/>
</dbReference>
<comment type="similarity">
    <text evidence="1">Belongs to the CCR4/nocturin family.</text>
</comment>
<dbReference type="PANTHER" id="PTHR12121">
    <property type="entry name" value="CARBON CATABOLITE REPRESSOR PROTEIN 4"/>
    <property type="match status" value="1"/>
</dbReference>
<dbReference type="AlphaFoldDB" id="A0AB34IQ82"/>
<accession>A0AB34IQ82</accession>
<feature type="region of interest" description="Disordered" evidence="3">
    <location>
        <begin position="538"/>
        <end position="565"/>
    </location>
</feature>
<feature type="signal peptide" evidence="4">
    <location>
        <begin position="1"/>
        <end position="18"/>
    </location>
</feature>
<evidence type="ECO:0000313" key="6">
    <source>
        <dbReference type="Proteomes" id="UP001515480"/>
    </source>
</evidence>
<evidence type="ECO:0000313" key="5">
    <source>
        <dbReference type="EMBL" id="KAL1503428.1"/>
    </source>
</evidence>
<dbReference type="InterPro" id="IPR036691">
    <property type="entry name" value="Endo/exonu/phosph_ase_sf"/>
</dbReference>
<feature type="compositionally biased region" description="Low complexity" evidence="3">
    <location>
        <begin position="538"/>
        <end position="557"/>
    </location>
</feature>
<keyword evidence="2" id="KW-0378">Hydrolase</keyword>
<organism evidence="5 6">
    <name type="scientific">Prymnesium parvum</name>
    <name type="common">Toxic golden alga</name>
    <dbReference type="NCBI Taxonomy" id="97485"/>
    <lineage>
        <taxon>Eukaryota</taxon>
        <taxon>Haptista</taxon>
        <taxon>Haptophyta</taxon>
        <taxon>Prymnesiophyceae</taxon>
        <taxon>Prymnesiales</taxon>
        <taxon>Prymnesiaceae</taxon>
        <taxon>Prymnesium</taxon>
    </lineage>
</organism>
<evidence type="ECO:0000256" key="3">
    <source>
        <dbReference type="SAM" id="MobiDB-lite"/>
    </source>
</evidence>
<dbReference type="EMBL" id="JBGBPQ010000021">
    <property type="protein sequence ID" value="KAL1503428.1"/>
    <property type="molecule type" value="Genomic_DNA"/>
</dbReference>
<evidence type="ECO:0000256" key="1">
    <source>
        <dbReference type="ARBA" id="ARBA00010774"/>
    </source>
</evidence>
<dbReference type="GO" id="GO:0006139">
    <property type="term" value="P:nucleobase-containing compound metabolic process"/>
    <property type="evidence" value="ECO:0007669"/>
    <property type="project" value="UniProtKB-ARBA"/>
</dbReference>
<gene>
    <name evidence="5" type="ORF">AB1Y20_011917</name>
</gene>
<evidence type="ECO:0000256" key="4">
    <source>
        <dbReference type="SAM" id="SignalP"/>
    </source>
</evidence>
<keyword evidence="4" id="KW-0732">Signal</keyword>
<reference evidence="5 6" key="1">
    <citation type="journal article" date="2024" name="Science">
        <title>Giant polyketide synthase enzymes in the biosynthesis of giant marine polyether toxins.</title>
        <authorList>
            <person name="Fallon T.R."/>
            <person name="Shende V.V."/>
            <person name="Wierzbicki I.H."/>
            <person name="Pendleton A.L."/>
            <person name="Watervoot N.F."/>
            <person name="Auber R.P."/>
            <person name="Gonzalez D.J."/>
            <person name="Wisecaver J.H."/>
            <person name="Moore B.S."/>
        </authorList>
    </citation>
    <scope>NUCLEOTIDE SEQUENCE [LARGE SCALE GENOMIC DNA]</scope>
    <source>
        <strain evidence="5 6">12B1</strain>
    </source>
</reference>
<dbReference type="Proteomes" id="UP001515480">
    <property type="component" value="Unassembled WGS sequence"/>
</dbReference>
<comment type="caution">
    <text evidence="5">The sequence shown here is derived from an EMBL/GenBank/DDBJ whole genome shotgun (WGS) entry which is preliminary data.</text>
</comment>
<keyword evidence="6" id="KW-1185">Reference proteome</keyword>
<evidence type="ECO:0000256" key="2">
    <source>
        <dbReference type="ARBA" id="ARBA00022801"/>
    </source>
</evidence>
<proteinExistence type="inferred from homology"/>
<feature type="chain" id="PRO_5044232880" description="Nocturnin" evidence="4">
    <location>
        <begin position="19"/>
        <end position="1248"/>
    </location>
</feature>